<comment type="similarity">
    <text evidence="2 5">Belongs to the RxLR effector family.</text>
</comment>
<protein>
    <recommendedName>
        <fullName evidence="5">RxLR effector protein</fullName>
    </recommendedName>
</protein>
<dbReference type="KEGG" id="psoj:PHYSODRAFT_265344"/>
<dbReference type="EMBL" id="JH159160">
    <property type="protein sequence ID" value="EGZ08844.1"/>
    <property type="molecule type" value="Genomic_DNA"/>
</dbReference>
<evidence type="ECO:0000313" key="6">
    <source>
        <dbReference type="EMBL" id="EGZ08844.1"/>
    </source>
</evidence>
<feature type="signal peptide" evidence="5">
    <location>
        <begin position="1"/>
        <end position="16"/>
    </location>
</feature>
<dbReference type="AlphaFoldDB" id="G5A689"/>
<dbReference type="RefSeq" id="XP_009535477.1">
    <property type="nucleotide sequence ID" value="XM_009537182.1"/>
</dbReference>
<name>G5A689_PHYSP</name>
<evidence type="ECO:0000256" key="3">
    <source>
        <dbReference type="ARBA" id="ARBA00022525"/>
    </source>
</evidence>
<dbReference type="InterPro" id="IPR031825">
    <property type="entry name" value="RXLR"/>
</dbReference>
<keyword evidence="4 5" id="KW-0732">Signal</keyword>
<evidence type="ECO:0000313" key="7">
    <source>
        <dbReference type="Proteomes" id="UP000002640"/>
    </source>
</evidence>
<evidence type="ECO:0000256" key="4">
    <source>
        <dbReference type="ARBA" id="ARBA00022729"/>
    </source>
</evidence>
<keyword evidence="7" id="KW-1185">Reference proteome</keyword>
<reference evidence="6 7" key="1">
    <citation type="journal article" date="2006" name="Science">
        <title>Phytophthora genome sequences uncover evolutionary origins and mechanisms of pathogenesis.</title>
        <authorList>
            <person name="Tyler B.M."/>
            <person name="Tripathy S."/>
            <person name="Zhang X."/>
            <person name="Dehal P."/>
            <person name="Jiang R.H."/>
            <person name="Aerts A."/>
            <person name="Arredondo F.D."/>
            <person name="Baxter L."/>
            <person name="Bensasson D."/>
            <person name="Beynon J.L."/>
            <person name="Chapman J."/>
            <person name="Damasceno C.M."/>
            <person name="Dorrance A.E."/>
            <person name="Dou D."/>
            <person name="Dickerman A.W."/>
            <person name="Dubchak I.L."/>
            <person name="Garbelotto M."/>
            <person name="Gijzen M."/>
            <person name="Gordon S.G."/>
            <person name="Govers F."/>
            <person name="Grunwald N.J."/>
            <person name="Huang W."/>
            <person name="Ivors K.L."/>
            <person name="Jones R.W."/>
            <person name="Kamoun S."/>
            <person name="Krampis K."/>
            <person name="Lamour K.H."/>
            <person name="Lee M.K."/>
            <person name="McDonald W.H."/>
            <person name="Medina M."/>
            <person name="Meijer H.J."/>
            <person name="Nordberg E.K."/>
            <person name="Maclean D.J."/>
            <person name="Ospina-Giraldo M.D."/>
            <person name="Morris P.F."/>
            <person name="Phuntumart V."/>
            <person name="Putnam N.H."/>
            <person name="Rash S."/>
            <person name="Rose J.K."/>
            <person name="Sakihama Y."/>
            <person name="Salamov A.A."/>
            <person name="Savidor A."/>
            <person name="Scheuring C.F."/>
            <person name="Smith B.M."/>
            <person name="Sobral B.W."/>
            <person name="Terry A."/>
            <person name="Torto-Alalibo T.A."/>
            <person name="Win J."/>
            <person name="Xu Z."/>
            <person name="Zhang H."/>
            <person name="Grigoriev I.V."/>
            <person name="Rokhsar D.S."/>
            <person name="Boore J.L."/>
        </authorList>
    </citation>
    <scope>NUCLEOTIDE SEQUENCE [LARGE SCALE GENOMIC DNA]</scope>
    <source>
        <strain evidence="6 7">P6497</strain>
    </source>
</reference>
<gene>
    <name evidence="6" type="ORF">PHYSODRAFT_265344</name>
</gene>
<proteinExistence type="inferred from homology"/>
<keyword evidence="3 5" id="KW-0964">Secreted</keyword>
<sequence length="95" mass="10351">LVAAATFFASCGTTLAAVPTNLEREASHLQPAGVATQVGGENRFLRSYHAAAAEDEERMLDFLKGKGILERITATHLDDMLMKEKVAAKTFARWD</sequence>
<evidence type="ECO:0000256" key="1">
    <source>
        <dbReference type="ARBA" id="ARBA00004613"/>
    </source>
</evidence>
<evidence type="ECO:0000256" key="2">
    <source>
        <dbReference type="ARBA" id="ARBA00010400"/>
    </source>
</evidence>
<dbReference type="Pfam" id="PF16810">
    <property type="entry name" value="RXLR"/>
    <property type="match status" value="1"/>
</dbReference>
<feature type="non-terminal residue" evidence="6">
    <location>
        <position position="1"/>
    </location>
</feature>
<comment type="domain">
    <text evidence="5">The RxLR-dEER motif acts to carry the protein into the host cell cytoplasm through binding to cell surface phosphatidylinositol-3-phosphate.</text>
</comment>
<organism evidence="6 7">
    <name type="scientific">Phytophthora sojae (strain P6497)</name>
    <name type="common">Soybean stem and root rot agent</name>
    <name type="synonym">Phytophthora megasperma f. sp. glycines</name>
    <dbReference type="NCBI Taxonomy" id="1094619"/>
    <lineage>
        <taxon>Eukaryota</taxon>
        <taxon>Sar</taxon>
        <taxon>Stramenopiles</taxon>
        <taxon>Oomycota</taxon>
        <taxon>Peronosporomycetes</taxon>
        <taxon>Peronosporales</taxon>
        <taxon>Peronosporaceae</taxon>
        <taxon>Phytophthora</taxon>
    </lineage>
</organism>
<comment type="function">
    <text evidence="5">Effector that suppresses plant defense responses during pathogen infection.</text>
</comment>
<evidence type="ECO:0000256" key="5">
    <source>
        <dbReference type="RuleBase" id="RU367124"/>
    </source>
</evidence>
<accession>G5A689</accession>
<dbReference type="GO" id="GO:0005576">
    <property type="term" value="C:extracellular region"/>
    <property type="evidence" value="ECO:0007669"/>
    <property type="project" value="UniProtKB-SubCell"/>
</dbReference>
<dbReference type="GeneID" id="20639650"/>
<dbReference type="InParanoid" id="G5A689"/>
<comment type="subcellular location">
    <subcellularLocation>
        <location evidence="1 5">Secreted</location>
    </subcellularLocation>
</comment>
<feature type="non-terminal residue" evidence="6">
    <location>
        <position position="95"/>
    </location>
</feature>
<feature type="chain" id="PRO_5028504122" description="RxLR effector protein" evidence="5">
    <location>
        <begin position="17"/>
        <end position="95"/>
    </location>
</feature>
<dbReference type="Proteomes" id="UP000002640">
    <property type="component" value="Unassembled WGS sequence"/>
</dbReference>